<dbReference type="InterPro" id="IPR011701">
    <property type="entry name" value="MFS"/>
</dbReference>
<keyword evidence="5 8" id="KW-1133">Transmembrane helix</keyword>
<sequence length="442" mass="44099">MSAARHFTDLRPLRSSGPFRALWLGTSLAGVGGQIANVAALAQVWELTRSPIWTGALGLASGVAMLVFGPVGGHLADRYDRRTIVRLSTAAQALAALALSAQAAAGSRAVLLLLVLVAAQSAAGAVGAPARRTLPARLLPPGEVAAGLALQNLSFQAALLAGPAVGGLIAAWSLPAAYAAETVAVGVAFAVTFALPALPPVASAPGSGGRPRSERGGWTYVFRRPTLWGSFATDLAATLLAMPIALFPLVNQERFGGDPRTLGLFLSAIAVGGIAAGAFSGTVTRVRRAGLLQLGAATVWGLALAGFGLAGPLWLSLGCLAVAGAADTVSVVTRGALVQLETPDAFRGRVSAIDHVIGVAGPQLGSFRGGLLGAAVGASAALAIGGLAAAATVLVVGAVNRPLRRYVAPVEAVEPEVAPELAPARDTGASAEGHVNAPKTAG</sequence>
<evidence type="ECO:0000256" key="8">
    <source>
        <dbReference type="SAM" id="Phobius"/>
    </source>
</evidence>
<dbReference type="SUPFAM" id="SSF103473">
    <property type="entry name" value="MFS general substrate transporter"/>
    <property type="match status" value="1"/>
</dbReference>
<evidence type="ECO:0000313" key="10">
    <source>
        <dbReference type="Proteomes" id="UP000515511"/>
    </source>
</evidence>
<accession>A0A7G6YET6</accession>
<keyword evidence="4 8" id="KW-0812">Transmembrane</keyword>
<dbReference type="PANTHER" id="PTHR23513:SF9">
    <property type="entry name" value="ENTEROBACTIN EXPORTER ENTS"/>
    <property type="match status" value="1"/>
</dbReference>
<dbReference type="CDD" id="cd06173">
    <property type="entry name" value="MFS_MefA_like"/>
    <property type="match status" value="1"/>
</dbReference>
<keyword evidence="6 8" id="KW-0472">Membrane</keyword>
<dbReference type="Pfam" id="PF07690">
    <property type="entry name" value="MFS_1"/>
    <property type="match status" value="1"/>
</dbReference>
<feature type="transmembrane region" description="Helical" evidence="8">
    <location>
        <begin position="21"/>
        <end position="45"/>
    </location>
</feature>
<dbReference type="InterPro" id="IPR036259">
    <property type="entry name" value="MFS_trans_sf"/>
</dbReference>
<name>A0A7G6YET6_9MICO</name>
<feature type="transmembrane region" description="Helical" evidence="8">
    <location>
        <begin position="291"/>
        <end position="315"/>
    </location>
</feature>
<evidence type="ECO:0000256" key="3">
    <source>
        <dbReference type="ARBA" id="ARBA00022475"/>
    </source>
</evidence>
<dbReference type="GO" id="GO:0005886">
    <property type="term" value="C:plasma membrane"/>
    <property type="evidence" value="ECO:0007669"/>
    <property type="project" value="UniProtKB-SubCell"/>
</dbReference>
<proteinExistence type="predicted"/>
<comment type="subcellular location">
    <subcellularLocation>
        <location evidence="1">Cell inner membrane</location>
        <topology evidence="1">Multi-pass membrane protein</topology>
    </subcellularLocation>
</comment>
<dbReference type="AlphaFoldDB" id="A0A7G6YET6"/>
<evidence type="ECO:0000256" key="7">
    <source>
        <dbReference type="SAM" id="MobiDB-lite"/>
    </source>
</evidence>
<dbReference type="EMBL" id="CP043641">
    <property type="protein sequence ID" value="QNE37001.1"/>
    <property type="molecule type" value="Genomic_DNA"/>
</dbReference>
<reference evidence="10" key="1">
    <citation type="submission" date="2019-09" db="EMBL/GenBank/DDBJ databases">
        <title>Antimicrobial potential of Antarctic Bacteria.</title>
        <authorList>
            <person name="Benaud N."/>
            <person name="Edwards R.J."/>
            <person name="Ferrari B.C."/>
        </authorList>
    </citation>
    <scope>NUCLEOTIDE SEQUENCE [LARGE SCALE GENOMIC DNA]</scope>
    <source>
        <strain evidence="10">INR9</strain>
    </source>
</reference>
<feature type="transmembrane region" description="Helical" evidence="8">
    <location>
        <begin position="157"/>
        <end position="178"/>
    </location>
</feature>
<dbReference type="PANTHER" id="PTHR23513">
    <property type="entry name" value="INTEGRAL MEMBRANE EFFLUX PROTEIN-RELATED"/>
    <property type="match status" value="1"/>
</dbReference>
<dbReference type="Proteomes" id="UP000515511">
    <property type="component" value="Chromosome"/>
</dbReference>
<dbReference type="RefSeq" id="WP_185276428.1">
    <property type="nucleotide sequence ID" value="NZ_CP043641.1"/>
</dbReference>
<dbReference type="InterPro" id="IPR001958">
    <property type="entry name" value="Tet-R_TetA/multi-R_MdtG-like"/>
</dbReference>
<protein>
    <submittedName>
        <fullName evidence="9">MFS transporter</fullName>
    </submittedName>
</protein>
<dbReference type="GO" id="GO:0022857">
    <property type="term" value="F:transmembrane transporter activity"/>
    <property type="evidence" value="ECO:0007669"/>
    <property type="project" value="InterPro"/>
</dbReference>
<dbReference type="Gene3D" id="1.20.1250.20">
    <property type="entry name" value="MFS general substrate transporter like domains"/>
    <property type="match status" value="1"/>
</dbReference>
<keyword evidence="3" id="KW-1003">Cell membrane</keyword>
<feature type="transmembrane region" description="Helical" evidence="8">
    <location>
        <begin position="51"/>
        <end position="72"/>
    </location>
</feature>
<gene>
    <name evidence="9" type="ORF">F1C12_19045</name>
</gene>
<keyword evidence="2" id="KW-0813">Transport</keyword>
<feature type="transmembrane region" description="Helical" evidence="8">
    <location>
        <begin position="262"/>
        <end position="279"/>
    </location>
</feature>
<evidence type="ECO:0000256" key="1">
    <source>
        <dbReference type="ARBA" id="ARBA00004429"/>
    </source>
</evidence>
<feature type="transmembrane region" description="Helical" evidence="8">
    <location>
        <begin position="184"/>
        <end position="206"/>
    </location>
</feature>
<evidence type="ECO:0000313" key="9">
    <source>
        <dbReference type="EMBL" id="QNE37001.1"/>
    </source>
</evidence>
<feature type="region of interest" description="Disordered" evidence="7">
    <location>
        <begin position="417"/>
        <end position="442"/>
    </location>
</feature>
<organism evidence="9 10">
    <name type="scientific">Leifsonia shinshuensis</name>
    <dbReference type="NCBI Taxonomy" id="150026"/>
    <lineage>
        <taxon>Bacteria</taxon>
        <taxon>Bacillati</taxon>
        <taxon>Actinomycetota</taxon>
        <taxon>Actinomycetes</taxon>
        <taxon>Micrococcales</taxon>
        <taxon>Microbacteriaceae</taxon>
        <taxon>Leifsonia</taxon>
    </lineage>
</organism>
<evidence type="ECO:0000256" key="4">
    <source>
        <dbReference type="ARBA" id="ARBA00022692"/>
    </source>
</evidence>
<feature type="transmembrane region" description="Helical" evidence="8">
    <location>
        <begin position="227"/>
        <end position="250"/>
    </location>
</feature>
<evidence type="ECO:0000256" key="2">
    <source>
        <dbReference type="ARBA" id="ARBA00022448"/>
    </source>
</evidence>
<dbReference type="KEGG" id="lse:F1C12_19045"/>
<dbReference type="PRINTS" id="PR01035">
    <property type="entry name" value="TCRTETA"/>
</dbReference>
<feature type="transmembrane region" description="Helical" evidence="8">
    <location>
        <begin position="371"/>
        <end position="396"/>
    </location>
</feature>
<evidence type="ECO:0000256" key="6">
    <source>
        <dbReference type="ARBA" id="ARBA00023136"/>
    </source>
</evidence>
<evidence type="ECO:0000256" key="5">
    <source>
        <dbReference type="ARBA" id="ARBA00022989"/>
    </source>
</evidence>